<feature type="compositionally biased region" description="Polar residues" evidence="1">
    <location>
        <begin position="109"/>
        <end position="119"/>
    </location>
</feature>
<dbReference type="GO" id="GO:0030246">
    <property type="term" value="F:carbohydrate binding"/>
    <property type="evidence" value="ECO:0007669"/>
    <property type="project" value="UniProtKB-KW"/>
</dbReference>
<accession>A0A699GZE7</accession>
<sequence length="156" mass="17432">MIIEDISSVIDPRLSLSILGKPFVELSDITYDLSLRVVKFTNEVEEIAYKMPHKIKQYDSLLDMEKENTKSVYFRTEEDKRREVEYVMGKILGFYKGCLELGPEYQTGPKESSSGSDVNNKGGVTWMVRSTDPPSAGSVPCYSGSVRGAGTTFVIL</sequence>
<dbReference type="GO" id="GO:0016301">
    <property type="term" value="F:kinase activity"/>
    <property type="evidence" value="ECO:0007669"/>
    <property type="project" value="UniProtKB-KW"/>
</dbReference>
<proteinExistence type="predicted"/>
<reference evidence="2" key="1">
    <citation type="journal article" date="2019" name="Sci. Rep.">
        <title>Draft genome of Tanacetum cinerariifolium, the natural source of mosquito coil.</title>
        <authorList>
            <person name="Yamashiro T."/>
            <person name="Shiraishi A."/>
            <person name="Satake H."/>
            <person name="Nakayama K."/>
        </authorList>
    </citation>
    <scope>NUCLEOTIDE SEQUENCE</scope>
</reference>
<name>A0A699GZE7_TANCI</name>
<evidence type="ECO:0000256" key="1">
    <source>
        <dbReference type="SAM" id="MobiDB-lite"/>
    </source>
</evidence>
<gene>
    <name evidence="2" type="ORF">Tci_246536</name>
</gene>
<keyword evidence="2" id="KW-0430">Lectin</keyword>
<keyword evidence="2" id="KW-0808">Transferase</keyword>
<comment type="caution">
    <text evidence="2">The sequence shown here is derived from an EMBL/GenBank/DDBJ whole genome shotgun (WGS) entry which is preliminary data.</text>
</comment>
<protein>
    <submittedName>
        <fullName evidence="2">Protein kinase-like domain, concanavalin A-like lectin/glucanase domain protein</fullName>
    </submittedName>
</protein>
<organism evidence="2">
    <name type="scientific">Tanacetum cinerariifolium</name>
    <name type="common">Dalmatian daisy</name>
    <name type="synonym">Chrysanthemum cinerariifolium</name>
    <dbReference type="NCBI Taxonomy" id="118510"/>
    <lineage>
        <taxon>Eukaryota</taxon>
        <taxon>Viridiplantae</taxon>
        <taxon>Streptophyta</taxon>
        <taxon>Embryophyta</taxon>
        <taxon>Tracheophyta</taxon>
        <taxon>Spermatophyta</taxon>
        <taxon>Magnoliopsida</taxon>
        <taxon>eudicotyledons</taxon>
        <taxon>Gunneridae</taxon>
        <taxon>Pentapetalae</taxon>
        <taxon>asterids</taxon>
        <taxon>campanulids</taxon>
        <taxon>Asterales</taxon>
        <taxon>Asteraceae</taxon>
        <taxon>Asteroideae</taxon>
        <taxon>Anthemideae</taxon>
        <taxon>Anthemidinae</taxon>
        <taxon>Tanacetum</taxon>
    </lineage>
</organism>
<feature type="region of interest" description="Disordered" evidence="1">
    <location>
        <begin position="106"/>
        <end position="138"/>
    </location>
</feature>
<evidence type="ECO:0000313" key="2">
    <source>
        <dbReference type="EMBL" id="GEW74560.1"/>
    </source>
</evidence>
<keyword evidence="2" id="KW-0418">Kinase</keyword>
<dbReference type="EMBL" id="BKCJ010071972">
    <property type="protein sequence ID" value="GEW74560.1"/>
    <property type="molecule type" value="Genomic_DNA"/>
</dbReference>
<dbReference type="AlphaFoldDB" id="A0A699GZE7"/>